<evidence type="ECO:0000256" key="4">
    <source>
        <dbReference type="ARBA" id="ARBA00023136"/>
    </source>
</evidence>
<dbReference type="EMBL" id="AP035789">
    <property type="protein sequence ID" value="BFO81191.1"/>
    <property type="molecule type" value="Genomic_DNA"/>
</dbReference>
<dbReference type="AlphaFoldDB" id="A0AB33JM55"/>
<feature type="transmembrane region" description="Helical" evidence="5">
    <location>
        <begin position="117"/>
        <end position="135"/>
    </location>
</feature>
<keyword evidence="2 5" id="KW-0812">Transmembrane</keyword>
<dbReference type="PANTHER" id="PTHR10283">
    <property type="entry name" value="SOLUTE CARRIER FAMILY 13 MEMBER"/>
    <property type="match status" value="1"/>
</dbReference>
<dbReference type="GO" id="GO:0005886">
    <property type="term" value="C:plasma membrane"/>
    <property type="evidence" value="ECO:0007669"/>
    <property type="project" value="TreeGrafter"/>
</dbReference>
<feature type="transmembrane region" description="Helical" evidence="5">
    <location>
        <begin position="283"/>
        <end position="303"/>
    </location>
</feature>
<accession>A0AB33JM55</accession>
<evidence type="ECO:0000256" key="2">
    <source>
        <dbReference type="ARBA" id="ARBA00022692"/>
    </source>
</evidence>
<evidence type="ECO:0000256" key="3">
    <source>
        <dbReference type="ARBA" id="ARBA00022989"/>
    </source>
</evidence>
<feature type="transmembrane region" description="Helical" evidence="5">
    <location>
        <begin position="309"/>
        <end position="328"/>
    </location>
</feature>
<name>A0AB33JM55_9BACT</name>
<feature type="transmembrane region" description="Helical" evidence="5">
    <location>
        <begin position="419"/>
        <end position="442"/>
    </location>
</feature>
<dbReference type="PANTHER" id="PTHR10283:SF92">
    <property type="entry name" value="LOW-AFFINITY PHOSPHATE TRANSPORTER PHO91"/>
    <property type="match status" value="1"/>
</dbReference>
<evidence type="ECO:0000256" key="5">
    <source>
        <dbReference type="SAM" id="Phobius"/>
    </source>
</evidence>
<gene>
    <name evidence="6" type="ORF">GTC17262_13820</name>
</gene>
<evidence type="ECO:0000256" key="1">
    <source>
        <dbReference type="ARBA" id="ARBA00004141"/>
    </source>
</evidence>
<dbReference type="GO" id="GO:0005315">
    <property type="term" value="F:phosphate transmembrane transporter activity"/>
    <property type="evidence" value="ECO:0007669"/>
    <property type="project" value="TreeGrafter"/>
</dbReference>
<dbReference type="Pfam" id="PF00939">
    <property type="entry name" value="Na_sulph_symp"/>
    <property type="match status" value="1"/>
</dbReference>
<dbReference type="CDD" id="cd01115">
    <property type="entry name" value="SLC13_permease"/>
    <property type="match status" value="1"/>
</dbReference>
<dbReference type="InterPro" id="IPR001898">
    <property type="entry name" value="SLC13A/DASS"/>
</dbReference>
<reference evidence="6" key="1">
    <citation type="submission" date="2024-07" db="EMBL/GenBank/DDBJ databases">
        <title>Complete genome sequence of Prevotella sp. YM-2024 GTC17262.</title>
        <authorList>
            <person name="Hayashi M."/>
            <person name="Muto Y."/>
            <person name="Tanaka K."/>
            <person name="Niwa H."/>
        </authorList>
    </citation>
    <scope>NUCLEOTIDE SEQUENCE</scope>
    <source>
        <strain evidence="6">GTC17262</strain>
    </source>
</reference>
<feature type="transmembrane region" description="Helical" evidence="5">
    <location>
        <begin position="18"/>
        <end position="39"/>
    </location>
</feature>
<evidence type="ECO:0000313" key="6">
    <source>
        <dbReference type="EMBL" id="BFO81191.1"/>
    </source>
</evidence>
<comment type="subcellular location">
    <subcellularLocation>
        <location evidence="1">Membrane</location>
        <topology evidence="1">Multi-pass membrane protein</topology>
    </subcellularLocation>
</comment>
<feature type="transmembrane region" description="Helical" evidence="5">
    <location>
        <begin position="463"/>
        <end position="487"/>
    </location>
</feature>
<feature type="transmembrane region" description="Helical" evidence="5">
    <location>
        <begin position="155"/>
        <end position="182"/>
    </location>
</feature>
<feature type="transmembrane region" description="Helical" evidence="5">
    <location>
        <begin position="51"/>
        <end position="84"/>
    </location>
</feature>
<dbReference type="NCBIfam" id="TIGR00785">
    <property type="entry name" value="dass"/>
    <property type="match status" value="1"/>
</dbReference>
<protein>
    <submittedName>
        <fullName evidence="6">SLC13 family permease</fullName>
    </submittedName>
</protein>
<keyword evidence="3 5" id="KW-1133">Transmembrane helix</keyword>
<feature type="transmembrane region" description="Helical" evidence="5">
    <location>
        <begin position="372"/>
        <end position="389"/>
    </location>
</feature>
<proteinExistence type="predicted"/>
<keyword evidence="4 5" id="KW-0472">Membrane</keyword>
<feature type="transmembrane region" description="Helical" evidence="5">
    <location>
        <begin position="240"/>
        <end position="262"/>
    </location>
</feature>
<sequence>MQETLHKVLSGDFNKTKFLMFAITMLVTVIVWNLPIAFFGIDGLTVVQQRVIAIFVMAVLLWITEAIPAWATSVSIIFVLLFFVSNSSFKFFQGAEGQYGQLLDSVGIMACFADPTIILFLGGFVLAIAATKSGLDVMMAKAMIKPFGNKSENVLLGFLLITGIFSMFISNTATAAMMLTFLTPVFRALPPEGKGRIALTLAIPIGANIGGMGTPIGTPPNVFAIKYLNDPAGLNMGITFVQWMMIMIPLVLVLLTIAWFLLTKLFPFKQKTINLEINGDMSRNWRTVVVAVTFVVTILLWVFGDKVGINANTTAMLPIAVFALTGVLSAKDLQDIDWSVIWMVAGGFALGMAMNGTGLAEQAIKSIPFGQWNPFVILIVACLICYVLSNFISNTATAALLLPILAVVCKGMGESLGAIGGTVTVLVGIAVAASAAMCLPISTPPNAIAFSTGLVRQNDMLKVGIIVGVITLVLGIGVLILFGRLGIF</sequence>
<organism evidence="6">
    <name type="scientific">Prevotella sp. GTC17262</name>
    <dbReference type="NCBI Taxonomy" id="3236797"/>
    <lineage>
        <taxon>Bacteria</taxon>
        <taxon>Pseudomonadati</taxon>
        <taxon>Bacteroidota</taxon>
        <taxon>Bacteroidia</taxon>
        <taxon>Bacteroidales</taxon>
        <taxon>Prevotellaceae</taxon>
        <taxon>Prevotella</taxon>
    </lineage>
</organism>
<feature type="transmembrane region" description="Helical" evidence="5">
    <location>
        <begin position="340"/>
        <end position="360"/>
    </location>
</feature>